<dbReference type="Gene3D" id="1.10.1660.10">
    <property type="match status" value="1"/>
</dbReference>
<proteinExistence type="predicted"/>
<dbReference type="EMBL" id="RXIR01000010">
    <property type="protein sequence ID" value="TVS28724.1"/>
    <property type="molecule type" value="Genomic_DNA"/>
</dbReference>
<evidence type="ECO:0000313" key="2">
    <source>
        <dbReference type="EMBL" id="MBA4504889.1"/>
    </source>
</evidence>
<evidence type="ECO:0000313" key="5">
    <source>
        <dbReference type="Proteomes" id="UP000580709"/>
    </source>
</evidence>
<keyword evidence="5" id="KW-1185">Reference proteome</keyword>
<protein>
    <submittedName>
        <fullName evidence="3">Helix-turn-helix domain-containing protein</fullName>
    </submittedName>
</protein>
<evidence type="ECO:0000313" key="4">
    <source>
        <dbReference type="Proteomes" id="UP000336646"/>
    </source>
</evidence>
<dbReference type="InterPro" id="IPR009061">
    <property type="entry name" value="DNA-bd_dom_put_sf"/>
</dbReference>
<evidence type="ECO:0000259" key="1">
    <source>
        <dbReference type="Pfam" id="PF12728"/>
    </source>
</evidence>
<dbReference type="AlphaFoldDB" id="A0A6C1U134"/>
<dbReference type="SUPFAM" id="SSF46955">
    <property type="entry name" value="Putative DNA-binding domain"/>
    <property type="match status" value="1"/>
</dbReference>
<gene>
    <name evidence="3" type="ORF">EKI59_06065</name>
    <name evidence="2" type="ORF">H0H28_06025</name>
</gene>
<dbReference type="GO" id="GO:0003677">
    <property type="term" value="F:DNA binding"/>
    <property type="evidence" value="ECO:0007669"/>
    <property type="project" value="InterPro"/>
</dbReference>
<reference evidence="2 5" key="2">
    <citation type="submission" date="2020-07" db="EMBL/GenBank/DDBJ databases">
        <authorList>
            <person name="Khare M."/>
        </authorList>
    </citation>
    <scope>NUCLEOTIDE SEQUENCE [LARGE SCALE GENOMIC DNA]</scope>
    <source>
        <strain evidence="2 5">P8776</strain>
    </source>
</reference>
<organism evidence="3 4">
    <name type="scientific">Corynebacterium sanguinis</name>
    <dbReference type="NCBI Taxonomy" id="2594913"/>
    <lineage>
        <taxon>Bacteria</taxon>
        <taxon>Bacillati</taxon>
        <taxon>Actinomycetota</taxon>
        <taxon>Actinomycetes</taxon>
        <taxon>Mycobacteriales</taxon>
        <taxon>Corynebacteriaceae</taxon>
        <taxon>Corynebacterium</taxon>
    </lineage>
</organism>
<dbReference type="Proteomes" id="UP000336646">
    <property type="component" value="Unassembled WGS sequence"/>
</dbReference>
<dbReference type="Pfam" id="PF12728">
    <property type="entry name" value="HTH_17"/>
    <property type="match status" value="1"/>
</dbReference>
<dbReference type="InterPro" id="IPR010093">
    <property type="entry name" value="SinI_DNA-bd"/>
</dbReference>
<comment type="caution">
    <text evidence="3">The sequence shown here is derived from an EMBL/GenBank/DDBJ whole genome shotgun (WGS) entry which is preliminary data.</text>
</comment>
<dbReference type="NCBIfam" id="TIGR01764">
    <property type="entry name" value="excise"/>
    <property type="match status" value="1"/>
</dbReference>
<dbReference type="InterPro" id="IPR041657">
    <property type="entry name" value="HTH_17"/>
</dbReference>
<dbReference type="EMBL" id="JACEOR010000209">
    <property type="protein sequence ID" value="MBA4504889.1"/>
    <property type="molecule type" value="Genomic_DNA"/>
</dbReference>
<feature type="domain" description="Helix-turn-helix" evidence="1">
    <location>
        <begin position="77"/>
        <end position="127"/>
    </location>
</feature>
<name>A0A6C1U134_9CORY</name>
<evidence type="ECO:0000313" key="3">
    <source>
        <dbReference type="EMBL" id="TVS28724.1"/>
    </source>
</evidence>
<sequence length="171" mass="18992">MASSARRREPHTVMPPAQLDELLDLRKFLSIIREDAALLGPDGQTVPLPEEVFNILSEVVDAMQAGKAITVAPVDQLLTTQEAANFLGISRPTLVKLLEDGQIPYERTSGGRHRKVRLADVLTYQERTQVQRRNSLRALTAEAAALGLYDETADSYRDALAEVRKKVNEEL</sequence>
<reference evidence="3 4" key="1">
    <citation type="submission" date="2018-12" db="EMBL/GenBank/DDBJ databases">
        <title>Corynebacterium sanguinis sp. nov., a clinically-associated and environmental corynebacterium.</title>
        <authorList>
            <person name="Gonzales-Siles L."/>
            <person name="Jaen-Luchoro D."/>
            <person name="Cardew S."/>
            <person name="Inganas E."/>
            <person name="Ohlen M."/>
            <person name="Jensie-Markopolous S."/>
            <person name="Pinyeiro-Iglesias B."/>
            <person name="Molin K."/>
            <person name="Skovbjerg S."/>
            <person name="Svensson-Stadler L."/>
            <person name="Funke G."/>
            <person name="Moore E.R.B."/>
        </authorList>
    </citation>
    <scope>NUCLEOTIDE SEQUENCE [LARGE SCALE GENOMIC DNA]</scope>
    <source>
        <strain evidence="3 4">58734</strain>
    </source>
</reference>
<dbReference type="Proteomes" id="UP000580709">
    <property type="component" value="Unassembled WGS sequence"/>
</dbReference>
<accession>A0A6C1U134</accession>
<dbReference type="OrthoDB" id="26212at2"/>